<reference evidence="3 4" key="1">
    <citation type="journal article" date="2019" name="Microbiol. Resour. Announc.">
        <title>Complete Genome Sequence of Halomonas sulfidaeris Strain Esulfide1 Isolated from a Metal Sulfide Rock at a Depth of 2,200 Meters, Obtained Using Nanopore Sequencing.</title>
        <authorList>
            <person name="Saito M."/>
            <person name="Nishigata A."/>
            <person name="Galipon J."/>
            <person name="Arakawa K."/>
        </authorList>
    </citation>
    <scope>NUCLEOTIDE SEQUENCE [LARGE SCALE GENOMIC DNA]</scope>
    <source>
        <strain evidence="3 4">ATCC BAA-803</strain>
    </source>
</reference>
<evidence type="ECO:0000313" key="3">
    <source>
        <dbReference type="EMBL" id="BBI59623.1"/>
    </source>
</evidence>
<name>A0A455U365_9GAMM</name>
<gene>
    <name evidence="3" type="ORF">HSBAA_09290</name>
</gene>
<dbReference type="SUPFAM" id="SSF56176">
    <property type="entry name" value="FAD-binding/transporter-associated domain-like"/>
    <property type="match status" value="1"/>
</dbReference>
<evidence type="ECO:0000256" key="1">
    <source>
        <dbReference type="ARBA" id="ARBA00022827"/>
    </source>
</evidence>
<dbReference type="InterPro" id="IPR036318">
    <property type="entry name" value="FAD-bd_PCMH-like_sf"/>
</dbReference>
<evidence type="ECO:0000313" key="4">
    <source>
        <dbReference type="Proteomes" id="UP000320231"/>
    </source>
</evidence>
<dbReference type="KEGG" id="hsr:HSBAA_09290"/>
<accession>A0A455U365</accession>
<feature type="domain" description="FAD linked oxidase N-terminal" evidence="2">
    <location>
        <begin position="2"/>
        <end position="48"/>
    </location>
</feature>
<dbReference type="InterPro" id="IPR016169">
    <property type="entry name" value="FAD-bd_PCMH_sub2"/>
</dbReference>
<dbReference type="Proteomes" id="UP000320231">
    <property type="component" value="Chromosome"/>
</dbReference>
<dbReference type="Pfam" id="PF01565">
    <property type="entry name" value="FAD_binding_4"/>
    <property type="match status" value="1"/>
</dbReference>
<dbReference type="AlphaFoldDB" id="A0A455U365"/>
<organism evidence="3 4">
    <name type="scientific">Vreelandella sulfidaeris</name>
    <dbReference type="NCBI Taxonomy" id="115553"/>
    <lineage>
        <taxon>Bacteria</taxon>
        <taxon>Pseudomonadati</taxon>
        <taxon>Pseudomonadota</taxon>
        <taxon>Gammaproteobacteria</taxon>
        <taxon>Oceanospirillales</taxon>
        <taxon>Halomonadaceae</taxon>
        <taxon>Vreelandella</taxon>
    </lineage>
</organism>
<protein>
    <recommendedName>
        <fullName evidence="2">FAD linked oxidase N-terminal domain-containing protein</fullName>
    </recommendedName>
</protein>
<proteinExistence type="predicted"/>
<dbReference type="Gene3D" id="3.30.465.10">
    <property type="match status" value="1"/>
</dbReference>
<dbReference type="EMBL" id="AP019514">
    <property type="protein sequence ID" value="BBI59623.1"/>
    <property type="molecule type" value="Genomic_DNA"/>
</dbReference>
<sequence length="50" mass="5716">MVMDHSKYLDHILNIDPKNKRITVQSGVINDDVNEALEPYNLVFPRPGHA</sequence>
<keyword evidence="1" id="KW-0274">FAD</keyword>
<dbReference type="InterPro" id="IPR006094">
    <property type="entry name" value="Oxid_FAD_bind_N"/>
</dbReference>
<dbReference type="GO" id="GO:0050660">
    <property type="term" value="F:flavin adenine dinucleotide binding"/>
    <property type="evidence" value="ECO:0007669"/>
    <property type="project" value="InterPro"/>
</dbReference>
<keyword evidence="1" id="KW-0285">Flavoprotein</keyword>
<evidence type="ECO:0000259" key="2">
    <source>
        <dbReference type="Pfam" id="PF01565"/>
    </source>
</evidence>